<name>A0A2U1NU82_ARTAN</name>
<evidence type="ECO:0000313" key="4">
    <source>
        <dbReference type="Proteomes" id="UP000245207"/>
    </source>
</evidence>
<dbReference type="InterPro" id="IPR041577">
    <property type="entry name" value="RT_RNaseH_2"/>
</dbReference>
<dbReference type="PANTHER" id="PTHR48475">
    <property type="entry name" value="RIBONUCLEASE H"/>
    <property type="match status" value="1"/>
</dbReference>
<protein>
    <submittedName>
        <fullName evidence="3">Reverse transcriptase domain-containing protein</fullName>
    </submittedName>
</protein>
<proteinExistence type="predicted"/>
<keyword evidence="3" id="KW-0808">Transferase</keyword>
<dbReference type="OrthoDB" id="673934at2759"/>
<feature type="region of interest" description="Disordered" evidence="1">
    <location>
        <begin position="321"/>
        <end position="340"/>
    </location>
</feature>
<evidence type="ECO:0000259" key="2">
    <source>
        <dbReference type="Pfam" id="PF17919"/>
    </source>
</evidence>
<dbReference type="GO" id="GO:0003964">
    <property type="term" value="F:RNA-directed DNA polymerase activity"/>
    <property type="evidence" value="ECO:0007669"/>
    <property type="project" value="UniProtKB-KW"/>
</dbReference>
<dbReference type="SUPFAM" id="SSF56672">
    <property type="entry name" value="DNA/RNA polymerases"/>
    <property type="match status" value="1"/>
</dbReference>
<feature type="compositionally biased region" description="Polar residues" evidence="1">
    <location>
        <begin position="385"/>
        <end position="394"/>
    </location>
</feature>
<feature type="region of interest" description="Disordered" evidence="1">
    <location>
        <begin position="353"/>
        <end position="394"/>
    </location>
</feature>
<keyword evidence="4" id="KW-1185">Reference proteome</keyword>
<dbReference type="Pfam" id="PF17919">
    <property type="entry name" value="RT_RNaseH_2"/>
    <property type="match status" value="1"/>
</dbReference>
<organism evidence="3 4">
    <name type="scientific">Artemisia annua</name>
    <name type="common">Sweet wormwood</name>
    <dbReference type="NCBI Taxonomy" id="35608"/>
    <lineage>
        <taxon>Eukaryota</taxon>
        <taxon>Viridiplantae</taxon>
        <taxon>Streptophyta</taxon>
        <taxon>Embryophyta</taxon>
        <taxon>Tracheophyta</taxon>
        <taxon>Spermatophyta</taxon>
        <taxon>Magnoliopsida</taxon>
        <taxon>eudicotyledons</taxon>
        <taxon>Gunneridae</taxon>
        <taxon>Pentapetalae</taxon>
        <taxon>asterids</taxon>
        <taxon>campanulids</taxon>
        <taxon>Asterales</taxon>
        <taxon>Asteraceae</taxon>
        <taxon>Asteroideae</taxon>
        <taxon>Anthemideae</taxon>
        <taxon>Artemisiinae</taxon>
        <taxon>Artemisia</taxon>
    </lineage>
</organism>
<dbReference type="EMBL" id="PKPP01002178">
    <property type="protein sequence ID" value="PWA77079.1"/>
    <property type="molecule type" value="Genomic_DNA"/>
</dbReference>
<reference evidence="3 4" key="1">
    <citation type="journal article" date="2018" name="Mol. Plant">
        <title>The genome of Artemisia annua provides insight into the evolution of Asteraceae family and artemisinin biosynthesis.</title>
        <authorList>
            <person name="Shen Q."/>
            <person name="Zhang L."/>
            <person name="Liao Z."/>
            <person name="Wang S."/>
            <person name="Yan T."/>
            <person name="Shi P."/>
            <person name="Liu M."/>
            <person name="Fu X."/>
            <person name="Pan Q."/>
            <person name="Wang Y."/>
            <person name="Lv Z."/>
            <person name="Lu X."/>
            <person name="Zhang F."/>
            <person name="Jiang W."/>
            <person name="Ma Y."/>
            <person name="Chen M."/>
            <person name="Hao X."/>
            <person name="Li L."/>
            <person name="Tang Y."/>
            <person name="Lv G."/>
            <person name="Zhou Y."/>
            <person name="Sun X."/>
            <person name="Brodelius P.E."/>
            <person name="Rose J.K.C."/>
            <person name="Tang K."/>
        </authorList>
    </citation>
    <scope>NUCLEOTIDE SEQUENCE [LARGE SCALE GENOMIC DNA]</scope>
    <source>
        <strain evidence="4">cv. Huhao1</strain>
        <tissue evidence="3">Leaf</tissue>
    </source>
</reference>
<evidence type="ECO:0000256" key="1">
    <source>
        <dbReference type="SAM" id="MobiDB-lite"/>
    </source>
</evidence>
<accession>A0A2U1NU82</accession>
<dbReference type="AlphaFoldDB" id="A0A2U1NU82"/>
<gene>
    <name evidence="3" type="ORF">CTI12_AA228480</name>
</gene>
<dbReference type="InterPro" id="IPR043502">
    <property type="entry name" value="DNA/RNA_pol_sf"/>
</dbReference>
<keyword evidence="3" id="KW-0695">RNA-directed DNA polymerase</keyword>
<dbReference type="PANTHER" id="PTHR48475:SF2">
    <property type="entry name" value="RIBONUCLEASE H"/>
    <property type="match status" value="1"/>
</dbReference>
<comment type="caution">
    <text evidence="3">The sequence shown here is derived from an EMBL/GenBank/DDBJ whole genome shotgun (WGS) entry which is preliminary data.</text>
</comment>
<evidence type="ECO:0000313" key="3">
    <source>
        <dbReference type="EMBL" id="PWA77079.1"/>
    </source>
</evidence>
<keyword evidence="3" id="KW-0548">Nucleotidyltransferase</keyword>
<sequence length="394" mass="44881">MNNSSKSDYKGKSIVVDEEPNDEWENPTCDDNIILRNYVMRLWSDPIWYKTGYPLPPKLDASKNDHARRCRCCVKSIKIENEVKDLQEELRELHLAYKNKFMMMENVVKGLAKVTAQKRVTAKQAQNGSEGAYSLEVRLEALIKFLSKGAYVPSSFFKNYIVGTCNTTFRWSKEAEAAFQRWKECMEILPTFTVPNHNEALFLHLATPSGGISAILLAKRRGIYIPIYFANRTLQEIEQTYTRIERLILALVNAARCLQKYFQEHPIRVLKDKPIRWILSHPNRSRRIVKWALELEEHRINYQKEDLADGQMPTSVLSASNQISTSTKKELHGTNRTNKILSGGSMAVGITADQSSTKSLRSGEGREAPNLFVPEESEPPARQNMKVSGSPALT</sequence>
<dbReference type="Proteomes" id="UP000245207">
    <property type="component" value="Unassembled WGS sequence"/>
</dbReference>
<feature type="domain" description="Reverse transcriptase/retrotransposon-derived protein RNase H-like" evidence="2">
    <location>
        <begin position="171"/>
        <end position="269"/>
    </location>
</feature>